<dbReference type="Proteomes" id="UP000199005">
    <property type="component" value="Unassembled WGS sequence"/>
</dbReference>
<feature type="region of interest" description="Disordered" evidence="1">
    <location>
        <begin position="1"/>
        <end position="30"/>
    </location>
</feature>
<accession>A0A1H6UDK2</accession>
<dbReference type="STRING" id="170623.SAMN04244579_02341"/>
<organism evidence="2 3">
    <name type="scientific">Azotobacter beijerinckii</name>
    <dbReference type="NCBI Taxonomy" id="170623"/>
    <lineage>
        <taxon>Bacteria</taxon>
        <taxon>Pseudomonadati</taxon>
        <taxon>Pseudomonadota</taxon>
        <taxon>Gammaproteobacteria</taxon>
        <taxon>Pseudomonadales</taxon>
        <taxon>Pseudomonadaceae</taxon>
        <taxon>Azotobacter</taxon>
    </lineage>
</organism>
<evidence type="ECO:0000313" key="2">
    <source>
        <dbReference type="EMBL" id="SEI88714.1"/>
    </source>
</evidence>
<feature type="region of interest" description="Disordered" evidence="1">
    <location>
        <begin position="99"/>
        <end position="136"/>
    </location>
</feature>
<dbReference type="InterPro" id="IPR011042">
    <property type="entry name" value="6-blade_b-propeller_TolB-like"/>
</dbReference>
<feature type="compositionally biased region" description="Basic and acidic residues" evidence="1">
    <location>
        <begin position="14"/>
        <end position="25"/>
    </location>
</feature>
<dbReference type="EMBL" id="FNYO01000025">
    <property type="protein sequence ID" value="SEI88714.1"/>
    <property type="molecule type" value="Genomic_DNA"/>
</dbReference>
<dbReference type="AlphaFoldDB" id="A0A1H6UDK2"/>
<sequence>MAFRARLVGQGSAGKDHQSPRHGRDGACSFGSPRRFSVDIPLVDRAINACVENQDVDARNDDQPKFPMHCPISRRSRPCCRALRWPTVLRSARMGRRCGRRSSRAISSIGSSLPTPRPSPRWARRSPTTSPARRPTRCERMPTVTWMYGQGRVLAFNRNGIPIGQVLLPGREQGHHLQSTSMAIRPGTNDLYIVASNGSGGQGATIFHAKVFAEASRPLSAD</sequence>
<evidence type="ECO:0000256" key="1">
    <source>
        <dbReference type="SAM" id="MobiDB-lite"/>
    </source>
</evidence>
<name>A0A1H6UDK2_9GAMM</name>
<gene>
    <name evidence="2" type="ORF">SAMN04244579_02341</name>
</gene>
<reference evidence="2 3" key="1">
    <citation type="submission" date="2016-10" db="EMBL/GenBank/DDBJ databases">
        <authorList>
            <person name="de Groot N.N."/>
        </authorList>
    </citation>
    <scope>NUCLEOTIDE SEQUENCE [LARGE SCALE GENOMIC DNA]</scope>
    <source>
        <strain evidence="2 3">DSM 1041</strain>
    </source>
</reference>
<protein>
    <submittedName>
        <fullName evidence="2">Uncharacterized protein</fullName>
    </submittedName>
</protein>
<dbReference type="Gene3D" id="2.120.10.30">
    <property type="entry name" value="TolB, C-terminal domain"/>
    <property type="match status" value="1"/>
</dbReference>
<feature type="compositionally biased region" description="Low complexity" evidence="1">
    <location>
        <begin position="104"/>
        <end position="114"/>
    </location>
</feature>
<evidence type="ECO:0000313" key="3">
    <source>
        <dbReference type="Proteomes" id="UP000199005"/>
    </source>
</evidence>
<proteinExistence type="predicted"/>